<accession>A0A2C9WRC2</accession>
<gene>
    <name evidence="1" type="ORF">MANES_01G244600</name>
</gene>
<dbReference type="EMBL" id="CM004387">
    <property type="protein sequence ID" value="OAY62142.1"/>
    <property type="molecule type" value="Genomic_DNA"/>
</dbReference>
<protein>
    <submittedName>
        <fullName evidence="1">Uncharacterized protein</fullName>
    </submittedName>
</protein>
<name>A0A2C9WRC2_MANES</name>
<sequence>MRLDSKRVTKCKQMDPRNCMIFSAHTFRRYLINTRLKT</sequence>
<proteinExistence type="predicted"/>
<organism evidence="1">
    <name type="scientific">Manihot esculenta</name>
    <name type="common">Cassava</name>
    <name type="synonym">Jatropha manihot</name>
    <dbReference type="NCBI Taxonomy" id="3983"/>
    <lineage>
        <taxon>Eukaryota</taxon>
        <taxon>Viridiplantae</taxon>
        <taxon>Streptophyta</taxon>
        <taxon>Embryophyta</taxon>
        <taxon>Tracheophyta</taxon>
        <taxon>Spermatophyta</taxon>
        <taxon>Magnoliopsida</taxon>
        <taxon>eudicotyledons</taxon>
        <taxon>Gunneridae</taxon>
        <taxon>Pentapetalae</taxon>
        <taxon>rosids</taxon>
        <taxon>fabids</taxon>
        <taxon>Malpighiales</taxon>
        <taxon>Euphorbiaceae</taxon>
        <taxon>Crotonoideae</taxon>
        <taxon>Manihoteae</taxon>
        <taxon>Manihot</taxon>
    </lineage>
</organism>
<evidence type="ECO:0000313" key="1">
    <source>
        <dbReference type="EMBL" id="OAY62142.1"/>
    </source>
</evidence>
<reference evidence="1" key="1">
    <citation type="submission" date="2016-02" db="EMBL/GenBank/DDBJ databases">
        <title>WGS assembly of Manihot esculenta.</title>
        <authorList>
            <person name="Bredeson J.V."/>
            <person name="Prochnik S.E."/>
            <person name="Lyons J.B."/>
            <person name="Schmutz J."/>
            <person name="Grimwood J."/>
            <person name="Vrebalov J."/>
            <person name="Bart R.S."/>
            <person name="Amuge T."/>
            <person name="Ferguson M.E."/>
            <person name="Green R."/>
            <person name="Putnam N."/>
            <person name="Stites J."/>
            <person name="Rounsley S."/>
            <person name="Rokhsar D.S."/>
        </authorList>
    </citation>
    <scope>NUCLEOTIDE SEQUENCE [LARGE SCALE GENOMIC DNA]</scope>
    <source>
        <tissue evidence="1">Leaf</tissue>
    </source>
</reference>
<dbReference type="AlphaFoldDB" id="A0A2C9WRC2"/>